<dbReference type="RefSeq" id="WP_238209248.1">
    <property type="nucleotide sequence ID" value="NZ_JBHTND010000035.1"/>
</dbReference>
<sequence length="126" mass="13833">MRGAFRYAADEGGEVEGLPCGDGGEVDLHFERVFTIAEVSEKLGLCVRQVKAHIDDGNLIAVDVGRGKERRDLRILDEDLEGFVRRRKTGAVPTLRAARDPITPPPLPSAPKGYAARREARLAARR</sequence>
<dbReference type="Proteomes" id="UP001597176">
    <property type="component" value="Unassembled WGS sequence"/>
</dbReference>
<evidence type="ECO:0000313" key="2">
    <source>
        <dbReference type="EMBL" id="MFD1303671.1"/>
    </source>
</evidence>
<accession>A0ABW3X3U5</accession>
<dbReference type="EMBL" id="JBHTND010000035">
    <property type="protein sequence ID" value="MFD1303671.1"/>
    <property type="molecule type" value="Genomic_DNA"/>
</dbReference>
<protein>
    <submittedName>
        <fullName evidence="2">Helix-turn-helix domain-containing protein</fullName>
    </submittedName>
</protein>
<feature type="region of interest" description="Disordered" evidence="1">
    <location>
        <begin position="94"/>
        <end position="126"/>
    </location>
</feature>
<organism evidence="2 3">
    <name type="scientific">Methylobacterium marchantiae</name>
    <dbReference type="NCBI Taxonomy" id="600331"/>
    <lineage>
        <taxon>Bacteria</taxon>
        <taxon>Pseudomonadati</taxon>
        <taxon>Pseudomonadota</taxon>
        <taxon>Alphaproteobacteria</taxon>
        <taxon>Hyphomicrobiales</taxon>
        <taxon>Methylobacteriaceae</taxon>
        <taxon>Methylobacterium</taxon>
    </lineage>
</organism>
<name>A0ABW3X3U5_9HYPH</name>
<keyword evidence="3" id="KW-1185">Reference proteome</keyword>
<reference evidence="3" key="1">
    <citation type="journal article" date="2019" name="Int. J. Syst. Evol. Microbiol.">
        <title>The Global Catalogue of Microorganisms (GCM) 10K type strain sequencing project: providing services to taxonomists for standard genome sequencing and annotation.</title>
        <authorList>
            <consortium name="The Broad Institute Genomics Platform"/>
            <consortium name="The Broad Institute Genome Sequencing Center for Infectious Disease"/>
            <person name="Wu L."/>
            <person name="Ma J."/>
        </authorList>
    </citation>
    <scope>NUCLEOTIDE SEQUENCE [LARGE SCALE GENOMIC DNA]</scope>
    <source>
        <strain evidence="3">CCUG 56108</strain>
    </source>
</reference>
<comment type="caution">
    <text evidence="2">The sequence shown here is derived from an EMBL/GenBank/DDBJ whole genome shotgun (WGS) entry which is preliminary data.</text>
</comment>
<feature type="compositionally biased region" description="Basic and acidic residues" evidence="1">
    <location>
        <begin position="116"/>
        <end position="126"/>
    </location>
</feature>
<gene>
    <name evidence="2" type="ORF">ACFQ4G_19060</name>
</gene>
<evidence type="ECO:0000256" key="1">
    <source>
        <dbReference type="SAM" id="MobiDB-lite"/>
    </source>
</evidence>
<proteinExistence type="predicted"/>
<evidence type="ECO:0000313" key="3">
    <source>
        <dbReference type="Proteomes" id="UP001597176"/>
    </source>
</evidence>